<evidence type="ECO:0000256" key="8">
    <source>
        <dbReference type="ARBA" id="ARBA00023012"/>
    </source>
</evidence>
<dbReference type="Proteomes" id="UP000822993">
    <property type="component" value="Unassembled WGS sequence"/>
</dbReference>
<dbReference type="SUPFAM" id="SSF55874">
    <property type="entry name" value="ATPase domain of HSP90 chaperone/DNA topoisomerase II/histidine kinase"/>
    <property type="match status" value="1"/>
</dbReference>
<dbReference type="InterPro" id="IPR003594">
    <property type="entry name" value="HATPase_dom"/>
</dbReference>
<evidence type="ECO:0000256" key="9">
    <source>
        <dbReference type="SAM" id="MobiDB-lite"/>
    </source>
</evidence>
<dbReference type="EC" id="2.7.13.3" evidence="2"/>
<feature type="compositionally biased region" description="Pro residues" evidence="9">
    <location>
        <begin position="495"/>
        <end position="512"/>
    </location>
</feature>
<dbReference type="AlphaFoldDB" id="A0A9D5U866"/>
<protein>
    <recommendedName>
        <fullName evidence="2">histidine kinase</fullName>
        <ecNumber evidence="2">2.7.13.3</ecNumber>
    </recommendedName>
</protein>
<sequence>MGWYENMGKWWERHRFGVDLTTTIVVGLAFVPASAAFNFSSGYQNGLQTAALSALMLAPLPWRRTRPALSAVLVYSAALLHMLLGIVSLFPVDLLLLVSLYSVTVYGPRWAHRTAMVSSLAGSLVLGLSIAMQAGSPAEAAGVLVFTSMLSSLSFLAVWAFGLVRRSRRETINALVDRAERLEVERDQQAQIATAAERSRIAREMHDIVAHSLSVIIAQADGGRYAGATDPAAATRALSTVSETGRAALADMRRLLGVLRTDDLDAATGTGPAQLTHAPGLNNRPRPLPGGTAPSGPAGPGPRAPGPASGSVPTTTGSVRRPELTPQPDSADLESLVSQVRESGMRVSLVRMGTPRSLPPGAGLTVYRVCQEALTNILKHAGPDPTVTVVVTWGVDVLQLAVDDDGRGASADGSHAPGYGLLGMRERAAIFGGAVTTGPRPGGGFRVRFTMPIPRLDGAAPPPPPGPPASAARPDPAGHHGPTAYARPRPAASVPVPPPPVPPPPGPPPAPPSGSIGRRTPTGTTPPAPDDRQDP</sequence>
<dbReference type="GO" id="GO:0016020">
    <property type="term" value="C:membrane"/>
    <property type="evidence" value="ECO:0007669"/>
    <property type="project" value="InterPro"/>
</dbReference>
<evidence type="ECO:0000256" key="2">
    <source>
        <dbReference type="ARBA" id="ARBA00012438"/>
    </source>
</evidence>
<keyword evidence="10" id="KW-1133">Transmembrane helix</keyword>
<dbReference type="InterPro" id="IPR050482">
    <property type="entry name" value="Sensor_HK_TwoCompSys"/>
</dbReference>
<evidence type="ECO:0000259" key="11">
    <source>
        <dbReference type="SMART" id="SM00387"/>
    </source>
</evidence>
<dbReference type="Pfam" id="PF07730">
    <property type="entry name" value="HisKA_3"/>
    <property type="match status" value="1"/>
</dbReference>
<feature type="compositionally biased region" description="Low complexity" evidence="9">
    <location>
        <begin position="513"/>
        <end position="525"/>
    </location>
</feature>
<evidence type="ECO:0000256" key="5">
    <source>
        <dbReference type="ARBA" id="ARBA00022741"/>
    </source>
</evidence>
<evidence type="ECO:0000256" key="7">
    <source>
        <dbReference type="ARBA" id="ARBA00022840"/>
    </source>
</evidence>
<dbReference type="SMART" id="SM00387">
    <property type="entry name" value="HATPase_c"/>
    <property type="match status" value="1"/>
</dbReference>
<dbReference type="Pfam" id="PF02518">
    <property type="entry name" value="HATPase_c"/>
    <property type="match status" value="1"/>
</dbReference>
<dbReference type="InterPro" id="IPR036890">
    <property type="entry name" value="HATPase_C_sf"/>
</dbReference>
<dbReference type="Pfam" id="PF23539">
    <property type="entry name" value="DUF7134"/>
    <property type="match status" value="1"/>
</dbReference>
<evidence type="ECO:0000256" key="1">
    <source>
        <dbReference type="ARBA" id="ARBA00000085"/>
    </source>
</evidence>
<feature type="domain" description="Histidine kinase/HSP90-like ATPase" evidence="11">
    <location>
        <begin position="361"/>
        <end position="455"/>
    </location>
</feature>
<dbReference type="GO" id="GO:0005524">
    <property type="term" value="F:ATP binding"/>
    <property type="evidence" value="ECO:0007669"/>
    <property type="project" value="UniProtKB-KW"/>
</dbReference>
<dbReference type="GO" id="GO:0046983">
    <property type="term" value="F:protein dimerization activity"/>
    <property type="evidence" value="ECO:0007669"/>
    <property type="project" value="InterPro"/>
</dbReference>
<dbReference type="Gene3D" id="3.30.565.10">
    <property type="entry name" value="Histidine kinase-like ATPase, C-terminal domain"/>
    <property type="match status" value="1"/>
</dbReference>
<dbReference type="EMBL" id="JACSPN010000004">
    <property type="protein sequence ID" value="MBE7699569.1"/>
    <property type="molecule type" value="Genomic_DNA"/>
</dbReference>
<evidence type="ECO:0000256" key="4">
    <source>
        <dbReference type="ARBA" id="ARBA00022679"/>
    </source>
</evidence>
<evidence type="ECO:0000313" key="12">
    <source>
        <dbReference type="EMBL" id="MBE7699569.1"/>
    </source>
</evidence>
<keyword evidence="3" id="KW-0597">Phosphoprotein</keyword>
<reference evidence="12 13" key="1">
    <citation type="submission" date="2020-08" db="EMBL/GenBank/DDBJ databases">
        <title>A Genomic Blueprint of the Chicken Gut Microbiome.</title>
        <authorList>
            <person name="Gilroy R."/>
            <person name="Ravi A."/>
            <person name="Getino M."/>
            <person name="Pursley I."/>
            <person name="Horton D.L."/>
            <person name="Alikhan N.-F."/>
            <person name="Baker D."/>
            <person name="Gharbi K."/>
            <person name="Hall N."/>
            <person name="Watson M."/>
            <person name="Adriaenssens E.M."/>
            <person name="Foster-Nyarko E."/>
            <person name="Jarju S."/>
            <person name="Secka A."/>
            <person name="Antonio M."/>
            <person name="Oren A."/>
            <person name="Chaudhuri R."/>
            <person name="La Ragione R.M."/>
            <person name="Hildebrand F."/>
            <person name="Pallen M.J."/>
        </authorList>
    </citation>
    <scope>NUCLEOTIDE SEQUENCE [LARGE SCALE GENOMIC DNA]</scope>
    <source>
        <strain evidence="12 13">Sa1BUA8</strain>
    </source>
</reference>
<evidence type="ECO:0000256" key="10">
    <source>
        <dbReference type="SAM" id="Phobius"/>
    </source>
</evidence>
<accession>A0A9D5U866</accession>
<keyword evidence="8" id="KW-0902">Two-component regulatory system</keyword>
<dbReference type="Gene3D" id="1.20.5.1930">
    <property type="match status" value="1"/>
</dbReference>
<dbReference type="CDD" id="cd16917">
    <property type="entry name" value="HATPase_UhpB-NarQ-NarX-like"/>
    <property type="match status" value="1"/>
</dbReference>
<name>A0A9D5U866_9CELL</name>
<evidence type="ECO:0000256" key="6">
    <source>
        <dbReference type="ARBA" id="ARBA00022777"/>
    </source>
</evidence>
<feature type="transmembrane region" description="Helical" evidence="10">
    <location>
        <begin position="20"/>
        <end position="39"/>
    </location>
</feature>
<dbReference type="GO" id="GO:0000155">
    <property type="term" value="F:phosphorelay sensor kinase activity"/>
    <property type="evidence" value="ECO:0007669"/>
    <property type="project" value="InterPro"/>
</dbReference>
<evidence type="ECO:0000256" key="3">
    <source>
        <dbReference type="ARBA" id="ARBA00022553"/>
    </source>
</evidence>
<feature type="region of interest" description="Disordered" evidence="9">
    <location>
        <begin position="439"/>
        <end position="535"/>
    </location>
</feature>
<dbReference type="RefSeq" id="WP_193718871.1">
    <property type="nucleotide sequence ID" value="NZ_JACSPN010000004.1"/>
</dbReference>
<keyword evidence="6 12" id="KW-0418">Kinase</keyword>
<dbReference type="InterPro" id="IPR011712">
    <property type="entry name" value="Sig_transdc_His_kin_sub3_dim/P"/>
</dbReference>
<feature type="transmembrane region" description="Helical" evidence="10">
    <location>
        <begin position="115"/>
        <end position="134"/>
    </location>
</feature>
<dbReference type="InterPro" id="IPR055558">
    <property type="entry name" value="DUF7134"/>
</dbReference>
<comment type="caution">
    <text evidence="12">The sequence shown here is derived from an EMBL/GenBank/DDBJ whole genome shotgun (WGS) entry which is preliminary data.</text>
</comment>
<dbReference type="PANTHER" id="PTHR24421">
    <property type="entry name" value="NITRATE/NITRITE SENSOR PROTEIN NARX-RELATED"/>
    <property type="match status" value="1"/>
</dbReference>
<keyword evidence="5" id="KW-0547">Nucleotide-binding</keyword>
<feature type="transmembrane region" description="Helical" evidence="10">
    <location>
        <begin position="74"/>
        <end position="103"/>
    </location>
</feature>
<feature type="transmembrane region" description="Helical" evidence="10">
    <location>
        <begin position="140"/>
        <end position="164"/>
    </location>
</feature>
<keyword evidence="13" id="KW-1185">Reference proteome</keyword>
<gene>
    <name evidence="12" type="ORF">H9623_04505</name>
</gene>
<keyword evidence="10" id="KW-0812">Transmembrane</keyword>
<keyword evidence="7" id="KW-0067">ATP-binding</keyword>
<evidence type="ECO:0000313" key="13">
    <source>
        <dbReference type="Proteomes" id="UP000822993"/>
    </source>
</evidence>
<feature type="region of interest" description="Disordered" evidence="9">
    <location>
        <begin position="267"/>
        <end position="334"/>
    </location>
</feature>
<keyword evidence="10" id="KW-0472">Membrane</keyword>
<organism evidence="12 13">
    <name type="scientific">Oerskovia douganii</name>
    <dbReference type="NCBI Taxonomy" id="2762210"/>
    <lineage>
        <taxon>Bacteria</taxon>
        <taxon>Bacillati</taxon>
        <taxon>Actinomycetota</taxon>
        <taxon>Actinomycetes</taxon>
        <taxon>Micrococcales</taxon>
        <taxon>Cellulomonadaceae</taxon>
        <taxon>Oerskovia</taxon>
    </lineage>
</organism>
<keyword evidence="4" id="KW-0808">Transferase</keyword>
<proteinExistence type="predicted"/>
<feature type="compositionally biased region" description="Low complexity" evidence="9">
    <location>
        <begin position="446"/>
        <end position="459"/>
    </location>
</feature>
<comment type="catalytic activity">
    <reaction evidence="1">
        <text>ATP + protein L-histidine = ADP + protein N-phospho-L-histidine.</text>
        <dbReference type="EC" id="2.7.13.3"/>
    </reaction>
</comment>
<dbReference type="PANTHER" id="PTHR24421:SF10">
    <property type="entry name" value="NITRATE_NITRITE SENSOR PROTEIN NARQ"/>
    <property type="match status" value="1"/>
</dbReference>